<evidence type="ECO:0000256" key="1">
    <source>
        <dbReference type="ARBA" id="ARBA00009748"/>
    </source>
</evidence>
<sequence length="148" mass="15336">MAMKVGAVTLVVVVLAMAVVMVKQSEGLGCNDIGPTVSQCAPYAEGKVGAPSAGCCSAVRQLDQKATTTADRRLVCHCFKQIASKFPGVKDAALAALPGKCGVTSPIGSSPRNDMPTRAFITVDQPFVVEMRFDPAWLGTAPAPMGQP</sequence>
<dbReference type="Gene3D" id="1.10.110.10">
    <property type="entry name" value="Plant lipid-transfer and hydrophobic proteins"/>
    <property type="match status" value="1"/>
</dbReference>
<accession>A0AAN8UPH2</accession>
<keyword evidence="6" id="KW-1185">Reference proteome</keyword>
<comment type="caution">
    <text evidence="5">The sequence shown here is derived from an EMBL/GenBank/DDBJ whole genome shotgun (WGS) entry which is preliminary data.</text>
</comment>
<dbReference type="InterPro" id="IPR000528">
    <property type="entry name" value="Plant_nsLTP"/>
</dbReference>
<gene>
    <name evidence="5" type="ORF">RJ641_016401</name>
</gene>
<dbReference type="InterPro" id="IPR036312">
    <property type="entry name" value="Bifun_inhib/LTP/seed_sf"/>
</dbReference>
<dbReference type="EMBL" id="JBAMMX010000022">
    <property type="protein sequence ID" value="KAK6917979.1"/>
    <property type="molecule type" value="Genomic_DNA"/>
</dbReference>
<dbReference type="PRINTS" id="PR00382">
    <property type="entry name" value="LIPIDTRNSFER"/>
</dbReference>
<keyword evidence="2" id="KW-0446">Lipid-binding</keyword>
<dbReference type="PANTHER" id="PTHR33076">
    <property type="entry name" value="NON-SPECIFIC LIPID-TRANSFER PROTEIN 2-RELATED"/>
    <property type="match status" value="1"/>
</dbReference>
<keyword evidence="2" id="KW-0813">Transport</keyword>
<dbReference type="InterPro" id="IPR016140">
    <property type="entry name" value="Bifunc_inhib/LTP/seed_store"/>
</dbReference>
<dbReference type="Pfam" id="PF00234">
    <property type="entry name" value="Tryp_alpha_amyl"/>
    <property type="match status" value="1"/>
</dbReference>
<organism evidence="5 6">
    <name type="scientific">Dillenia turbinata</name>
    <dbReference type="NCBI Taxonomy" id="194707"/>
    <lineage>
        <taxon>Eukaryota</taxon>
        <taxon>Viridiplantae</taxon>
        <taxon>Streptophyta</taxon>
        <taxon>Embryophyta</taxon>
        <taxon>Tracheophyta</taxon>
        <taxon>Spermatophyta</taxon>
        <taxon>Magnoliopsida</taxon>
        <taxon>eudicotyledons</taxon>
        <taxon>Gunneridae</taxon>
        <taxon>Pentapetalae</taxon>
        <taxon>Dilleniales</taxon>
        <taxon>Dilleniaceae</taxon>
        <taxon>Dillenia</taxon>
    </lineage>
</organism>
<keyword evidence="3" id="KW-0732">Signal</keyword>
<dbReference type="GO" id="GO:0008289">
    <property type="term" value="F:lipid binding"/>
    <property type="evidence" value="ECO:0007669"/>
    <property type="project" value="UniProtKB-KW"/>
</dbReference>
<protein>
    <recommendedName>
        <fullName evidence="2">Non-specific lipid-transfer protein</fullName>
    </recommendedName>
</protein>
<evidence type="ECO:0000256" key="3">
    <source>
        <dbReference type="SAM" id="SignalP"/>
    </source>
</evidence>
<dbReference type="CDD" id="cd01960">
    <property type="entry name" value="nsLTP1"/>
    <property type="match status" value="1"/>
</dbReference>
<evidence type="ECO:0000313" key="6">
    <source>
        <dbReference type="Proteomes" id="UP001370490"/>
    </source>
</evidence>
<dbReference type="SUPFAM" id="SSF47699">
    <property type="entry name" value="Bifunctional inhibitor/lipid-transfer protein/seed storage 2S albumin"/>
    <property type="match status" value="1"/>
</dbReference>
<dbReference type="AlphaFoldDB" id="A0AAN8UPH2"/>
<dbReference type="Proteomes" id="UP001370490">
    <property type="component" value="Unassembled WGS sequence"/>
</dbReference>
<evidence type="ECO:0000313" key="5">
    <source>
        <dbReference type="EMBL" id="KAK6917979.1"/>
    </source>
</evidence>
<evidence type="ECO:0000259" key="4">
    <source>
        <dbReference type="SMART" id="SM00499"/>
    </source>
</evidence>
<dbReference type="SMART" id="SM00499">
    <property type="entry name" value="AAI"/>
    <property type="match status" value="1"/>
</dbReference>
<proteinExistence type="inferred from homology"/>
<dbReference type="GO" id="GO:0006869">
    <property type="term" value="P:lipid transport"/>
    <property type="evidence" value="ECO:0007669"/>
    <property type="project" value="InterPro"/>
</dbReference>
<name>A0AAN8UPH2_9MAGN</name>
<reference evidence="5 6" key="1">
    <citation type="submission" date="2023-12" db="EMBL/GenBank/DDBJ databases">
        <title>A high-quality genome assembly for Dillenia turbinata (Dilleniales).</title>
        <authorList>
            <person name="Chanderbali A."/>
        </authorList>
    </citation>
    <scope>NUCLEOTIDE SEQUENCE [LARGE SCALE GENOMIC DNA]</scope>
    <source>
        <strain evidence="5">LSX21</strain>
        <tissue evidence="5">Leaf</tissue>
    </source>
</reference>
<comment type="function">
    <text evidence="2">Plant non-specific lipid-transfer proteins transfer phospholipids as well as galactolipids across membranes. May play a role in wax or cutin deposition in the cell walls of expanding epidermal cells and certain secretory tissues.</text>
</comment>
<comment type="similarity">
    <text evidence="1 2">Belongs to the plant LTP family.</text>
</comment>
<feature type="domain" description="Bifunctional inhibitor/plant lipid transfer protein/seed storage helical" evidence="4">
    <location>
        <begin position="34"/>
        <end position="112"/>
    </location>
</feature>
<feature type="chain" id="PRO_5043054409" description="Non-specific lipid-transfer protein" evidence="3">
    <location>
        <begin position="19"/>
        <end position="148"/>
    </location>
</feature>
<evidence type="ECO:0000256" key="2">
    <source>
        <dbReference type="RuleBase" id="RU000628"/>
    </source>
</evidence>
<feature type="signal peptide" evidence="3">
    <location>
        <begin position="1"/>
        <end position="18"/>
    </location>
</feature>